<comment type="caution">
    <text evidence="1">The sequence shown here is derived from an EMBL/GenBank/DDBJ whole genome shotgun (WGS) entry which is preliminary data.</text>
</comment>
<sequence>MPEFNTTHVDAVLSNISRQYPLPQGMVASTILPRVGVSKESGVYFRYDKGDQARIPFTKRQLRSESRRSTWGVDTDSYRCEEYALNDLIDEREYKQADTPLNLQRDTVENLQRLMRLDREKRVYNLVTDAGVVTKNTTLTGTAQWRDAGDSGSTAVPLEDFETASESIRADTGVRPNLAVFGMAAWLAFVKCDQVLDRIVTPGGNWGSPTIGVDQGRTLLAPYGITKLIVADGIENTAGSGIADSFSDIWIDKVLVAYVTPSPGIKKVSF</sequence>
<evidence type="ECO:0000313" key="1">
    <source>
        <dbReference type="EMBL" id="KKK61784.1"/>
    </source>
</evidence>
<dbReference type="InterPro" id="IPR005564">
    <property type="entry name" value="Major_capsid_GpE"/>
</dbReference>
<accession>A0A0F8Z5V7</accession>
<dbReference type="Pfam" id="PF03864">
    <property type="entry name" value="Phage_cap_E"/>
    <property type="match status" value="1"/>
</dbReference>
<dbReference type="InterPro" id="IPR053738">
    <property type="entry name" value="Lambda_capsid_assembly"/>
</dbReference>
<reference evidence="1" key="1">
    <citation type="journal article" date="2015" name="Nature">
        <title>Complex archaea that bridge the gap between prokaryotes and eukaryotes.</title>
        <authorList>
            <person name="Spang A."/>
            <person name="Saw J.H."/>
            <person name="Jorgensen S.L."/>
            <person name="Zaremba-Niedzwiedzka K."/>
            <person name="Martijn J."/>
            <person name="Lind A.E."/>
            <person name="van Eijk R."/>
            <person name="Schleper C."/>
            <person name="Guy L."/>
            <person name="Ettema T.J."/>
        </authorList>
    </citation>
    <scope>NUCLEOTIDE SEQUENCE</scope>
</reference>
<dbReference type="Gene3D" id="3.90.1690.10">
    <property type="entry name" value="phage-related protein like domain"/>
    <property type="match status" value="1"/>
</dbReference>
<proteinExistence type="predicted"/>
<name>A0A0F8Z5V7_9ZZZZ</name>
<protein>
    <submittedName>
        <fullName evidence="1">Uncharacterized protein</fullName>
    </submittedName>
</protein>
<organism evidence="1">
    <name type="scientific">marine sediment metagenome</name>
    <dbReference type="NCBI Taxonomy" id="412755"/>
    <lineage>
        <taxon>unclassified sequences</taxon>
        <taxon>metagenomes</taxon>
        <taxon>ecological metagenomes</taxon>
    </lineage>
</organism>
<feature type="non-terminal residue" evidence="1">
    <location>
        <position position="270"/>
    </location>
</feature>
<dbReference type="EMBL" id="LAZR01062311">
    <property type="protein sequence ID" value="KKK61784.1"/>
    <property type="molecule type" value="Genomic_DNA"/>
</dbReference>
<dbReference type="AlphaFoldDB" id="A0A0F8Z5V7"/>
<gene>
    <name evidence="1" type="ORF">LCGC14_3010860</name>
</gene>